<comment type="caution">
    <text evidence="2">The sequence shown here is derived from an EMBL/GenBank/DDBJ whole genome shotgun (WGS) entry which is preliminary data.</text>
</comment>
<accession>A0A0L8AI06</accession>
<evidence type="ECO:0000256" key="1">
    <source>
        <dbReference type="SAM" id="MobiDB-lite"/>
    </source>
</evidence>
<evidence type="ECO:0000313" key="2">
    <source>
        <dbReference type="EMBL" id="KOF02018.1"/>
    </source>
</evidence>
<proteinExistence type="predicted"/>
<dbReference type="RefSeq" id="WP_053224546.1">
    <property type="nucleotide sequence ID" value="NZ_JSVA01000017.1"/>
</dbReference>
<dbReference type="PATRIC" id="fig|1566026.4.peg.1303"/>
<dbReference type="AlphaFoldDB" id="A0A0L8AI06"/>
<name>A0A0L8AI06_9BACT</name>
<gene>
    <name evidence="2" type="ORF">OB69_14945</name>
</gene>
<keyword evidence="3" id="KW-1185">Reference proteome</keyword>
<protein>
    <submittedName>
        <fullName evidence="2">Uncharacterized protein</fullName>
    </submittedName>
</protein>
<dbReference type="Proteomes" id="UP000036908">
    <property type="component" value="Unassembled WGS sequence"/>
</dbReference>
<dbReference type="OrthoDB" id="982055at2"/>
<reference evidence="3" key="1">
    <citation type="submission" date="2014-11" db="EMBL/GenBank/DDBJ databases">
        <title>Genome sequencing of Roseivirga sp. D-25.</title>
        <authorList>
            <person name="Selvaratnam C."/>
            <person name="Thevarajoo S."/>
            <person name="Goh K.M."/>
            <person name="Eee R."/>
            <person name="Chan K.-G."/>
            <person name="Chong C.S."/>
        </authorList>
    </citation>
    <scope>NUCLEOTIDE SEQUENCE [LARGE SCALE GENOMIC DNA]</scope>
    <source>
        <strain evidence="3">D-25</strain>
    </source>
</reference>
<sequence>MDIKTEKLHLIERLIQLQDATIVSRVNAFLQNALEERDELLENSIDKGVEQSKSNQVHDHENVMSEMRAKYGS</sequence>
<dbReference type="EMBL" id="JSVA01000017">
    <property type="protein sequence ID" value="KOF02018.1"/>
    <property type="molecule type" value="Genomic_DNA"/>
</dbReference>
<evidence type="ECO:0000313" key="3">
    <source>
        <dbReference type="Proteomes" id="UP000036908"/>
    </source>
</evidence>
<organism evidence="2 3">
    <name type="scientific">Roseivirga seohaensis subsp. aquiponti</name>
    <dbReference type="NCBI Taxonomy" id="1566026"/>
    <lineage>
        <taxon>Bacteria</taxon>
        <taxon>Pseudomonadati</taxon>
        <taxon>Bacteroidota</taxon>
        <taxon>Cytophagia</taxon>
        <taxon>Cytophagales</taxon>
        <taxon>Roseivirgaceae</taxon>
        <taxon>Roseivirga</taxon>
    </lineage>
</organism>
<feature type="region of interest" description="Disordered" evidence="1">
    <location>
        <begin position="47"/>
        <end position="73"/>
    </location>
</feature>